<sequence length="85" mass="9562">MKAKFFYWDAKSVLLLMVMIVGAALIWSLPVISWYKTRDLGTAGVKAEKEEIVLNIEVLEGDVLYETDDMIALLAPAKYKIIRAA</sequence>
<evidence type="ECO:0000313" key="2">
    <source>
        <dbReference type="EMBL" id="PIP46353.1"/>
    </source>
</evidence>
<keyword evidence="1" id="KW-0812">Transmembrane</keyword>
<dbReference type="AlphaFoldDB" id="A0A2H0ALU6"/>
<evidence type="ECO:0000313" key="3">
    <source>
        <dbReference type="Proteomes" id="UP000230007"/>
    </source>
</evidence>
<reference evidence="2 3" key="1">
    <citation type="submission" date="2017-09" db="EMBL/GenBank/DDBJ databases">
        <title>Depth-based differentiation of microbial function through sediment-hosted aquifers and enrichment of novel symbionts in the deep terrestrial subsurface.</title>
        <authorList>
            <person name="Probst A.J."/>
            <person name="Ladd B."/>
            <person name="Jarett J.K."/>
            <person name="Geller-Mcgrath D.E."/>
            <person name="Sieber C.M."/>
            <person name="Emerson J.B."/>
            <person name="Anantharaman K."/>
            <person name="Thomas B.C."/>
            <person name="Malmstrom R."/>
            <person name="Stieglmeier M."/>
            <person name="Klingl A."/>
            <person name="Woyke T."/>
            <person name="Ryan C.M."/>
            <person name="Banfield J.F."/>
        </authorList>
    </citation>
    <scope>NUCLEOTIDE SEQUENCE [LARGE SCALE GENOMIC DNA]</scope>
    <source>
        <strain evidence="2">CG23_combo_of_CG06-09_8_20_14_all_42_19</strain>
    </source>
</reference>
<keyword evidence="1" id="KW-0472">Membrane</keyword>
<gene>
    <name evidence="2" type="ORF">COX15_00910</name>
</gene>
<evidence type="ECO:0000256" key="1">
    <source>
        <dbReference type="SAM" id="Phobius"/>
    </source>
</evidence>
<keyword evidence="1" id="KW-1133">Transmembrane helix</keyword>
<name>A0A2H0ALU6_9BACT</name>
<organism evidence="2 3">
    <name type="scientific">Candidatus Colwellbacteria bacterium CG23_combo_of_CG06-09_8_20_14_all_42_19</name>
    <dbReference type="NCBI Taxonomy" id="1974541"/>
    <lineage>
        <taxon>Bacteria</taxon>
        <taxon>Candidatus Colwelliibacteriota</taxon>
    </lineage>
</organism>
<accession>A0A2H0ALU6</accession>
<dbReference type="Proteomes" id="UP000230007">
    <property type="component" value="Unassembled WGS sequence"/>
</dbReference>
<feature type="non-terminal residue" evidence="2">
    <location>
        <position position="85"/>
    </location>
</feature>
<dbReference type="EMBL" id="PCSK01000018">
    <property type="protein sequence ID" value="PIP46353.1"/>
    <property type="molecule type" value="Genomic_DNA"/>
</dbReference>
<protein>
    <submittedName>
        <fullName evidence="2">Uncharacterized protein</fullName>
    </submittedName>
</protein>
<comment type="caution">
    <text evidence="2">The sequence shown here is derived from an EMBL/GenBank/DDBJ whole genome shotgun (WGS) entry which is preliminary data.</text>
</comment>
<feature type="transmembrane region" description="Helical" evidence="1">
    <location>
        <begin position="12"/>
        <end position="35"/>
    </location>
</feature>
<proteinExistence type="predicted"/>